<reference evidence="1 2" key="1">
    <citation type="submission" date="2013-11" db="EMBL/GenBank/DDBJ databases">
        <title>Whole genome shotgun sequence of Vibrio halioticoli NBRC 102217.</title>
        <authorList>
            <person name="Isaki S."/>
            <person name="Kimura A."/>
            <person name="Ohji S."/>
            <person name="Hosoyama A."/>
            <person name="Fujita N."/>
            <person name="Hashimoto M."/>
            <person name="Hosoyama Y."/>
            <person name="Yamazoe A."/>
        </authorList>
    </citation>
    <scope>NUCLEOTIDE SEQUENCE [LARGE SCALE GENOMIC DNA]</scope>
    <source>
        <strain evidence="1 2">NBRC 102217</strain>
    </source>
</reference>
<dbReference type="eggNOG" id="ENOG50307BY">
    <property type="taxonomic scope" value="Bacteria"/>
</dbReference>
<name>V5HM83_9VIBR</name>
<gene>
    <name evidence="1" type="ORF">VHA01S_039_00300</name>
</gene>
<comment type="caution">
    <text evidence="1">The sequence shown here is derived from an EMBL/GenBank/DDBJ whole genome shotgun (WGS) entry which is preliminary data.</text>
</comment>
<evidence type="ECO:0000313" key="1">
    <source>
        <dbReference type="EMBL" id="GAD90310.1"/>
    </source>
</evidence>
<dbReference type="AlphaFoldDB" id="V5HM83"/>
<evidence type="ECO:0000313" key="2">
    <source>
        <dbReference type="Proteomes" id="UP000017800"/>
    </source>
</evidence>
<proteinExistence type="predicted"/>
<dbReference type="Proteomes" id="UP000017800">
    <property type="component" value="Unassembled WGS sequence"/>
</dbReference>
<organism evidence="1 2">
    <name type="scientific">Vibrio halioticoli NBRC 102217</name>
    <dbReference type="NCBI Taxonomy" id="1219072"/>
    <lineage>
        <taxon>Bacteria</taxon>
        <taxon>Pseudomonadati</taxon>
        <taxon>Pseudomonadota</taxon>
        <taxon>Gammaproteobacteria</taxon>
        <taxon>Vibrionales</taxon>
        <taxon>Vibrionaceae</taxon>
        <taxon>Vibrio</taxon>
    </lineage>
</organism>
<dbReference type="EMBL" id="BAUJ01000039">
    <property type="protein sequence ID" value="GAD90310.1"/>
    <property type="molecule type" value="Genomic_DNA"/>
</dbReference>
<protein>
    <submittedName>
        <fullName evidence="1">Uncharacterized protein</fullName>
    </submittedName>
</protein>
<sequence>MTRLNATVALVCGTFMAGAPEACVFDRDPTRTIVLVNSTLELCDEIIDTVDEIVDDLLVTTHLKDEPTTLDYWSDWMLKNVDDPLVTQRVEESFFGLGVYRPAEMATNDAELSYEEIIKTYGVQLSVGIGEKDKPRVRLDYQWHEHFEDVVHVQLEVPF</sequence>
<accession>V5HM83</accession>
<keyword evidence="2" id="KW-1185">Reference proteome</keyword>
<dbReference type="RefSeq" id="WP_023404656.1">
    <property type="nucleotide sequence ID" value="NZ_BAUJ01000039.1"/>
</dbReference>